<proteinExistence type="inferred from homology"/>
<comment type="similarity">
    <text evidence="2 8">Belongs to the dihydrofolate reductase family.</text>
</comment>
<keyword evidence="6" id="KW-0560">Oxidoreductase</keyword>
<dbReference type="GO" id="GO:0004146">
    <property type="term" value="F:dihydrofolate reductase activity"/>
    <property type="evidence" value="ECO:0007669"/>
    <property type="project" value="UniProtKB-EC"/>
</dbReference>
<dbReference type="AlphaFoldDB" id="A0A4Q8M3M4"/>
<evidence type="ECO:0000256" key="5">
    <source>
        <dbReference type="ARBA" id="ARBA00022857"/>
    </source>
</evidence>
<evidence type="ECO:0000313" key="10">
    <source>
        <dbReference type="EMBL" id="TAA42345.1"/>
    </source>
</evidence>
<dbReference type="Pfam" id="PF00186">
    <property type="entry name" value="DHFR_1"/>
    <property type="match status" value="1"/>
</dbReference>
<dbReference type="PANTHER" id="PTHR48069">
    <property type="entry name" value="DIHYDROFOLATE REDUCTASE"/>
    <property type="match status" value="1"/>
</dbReference>
<dbReference type="PROSITE" id="PS00075">
    <property type="entry name" value="DHFR_1"/>
    <property type="match status" value="1"/>
</dbReference>
<protein>
    <recommendedName>
        <fullName evidence="3">dihydrofolate reductase</fullName>
        <ecNumber evidence="3">1.5.1.3</ecNumber>
    </recommendedName>
</protein>
<dbReference type="PANTHER" id="PTHR48069:SF3">
    <property type="entry name" value="DIHYDROFOLATE REDUCTASE"/>
    <property type="match status" value="1"/>
</dbReference>
<evidence type="ECO:0000256" key="6">
    <source>
        <dbReference type="ARBA" id="ARBA00023002"/>
    </source>
</evidence>
<dbReference type="GO" id="GO:0046452">
    <property type="term" value="P:dihydrofolate metabolic process"/>
    <property type="evidence" value="ECO:0007669"/>
    <property type="project" value="TreeGrafter"/>
</dbReference>
<reference evidence="10 11" key="1">
    <citation type="submission" date="2019-02" db="EMBL/GenBank/DDBJ databases">
        <title>WGS of Pseudoxanthomonas species novum from clinical isolates.</title>
        <authorList>
            <person name="Bernier A.-M."/>
            <person name="Bernard K."/>
            <person name="Vachon A."/>
        </authorList>
    </citation>
    <scope>NUCLEOTIDE SEQUENCE [LARGE SCALE GENOMIC DNA]</scope>
    <source>
        <strain evidence="10 11">NML130969</strain>
    </source>
</reference>
<dbReference type="FunFam" id="3.40.430.10:FF:000001">
    <property type="entry name" value="Dihydrofolate reductase"/>
    <property type="match status" value="1"/>
</dbReference>
<dbReference type="GO" id="GO:0005829">
    <property type="term" value="C:cytosol"/>
    <property type="evidence" value="ECO:0007669"/>
    <property type="project" value="TreeGrafter"/>
</dbReference>
<evidence type="ECO:0000256" key="2">
    <source>
        <dbReference type="ARBA" id="ARBA00009539"/>
    </source>
</evidence>
<keyword evidence="5" id="KW-0521">NADP</keyword>
<dbReference type="GO" id="GO:0046654">
    <property type="term" value="P:tetrahydrofolate biosynthetic process"/>
    <property type="evidence" value="ECO:0007669"/>
    <property type="project" value="UniProtKB-UniPathway"/>
</dbReference>
<dbReference type="UniPathway" id="UPA00077">
    <property type="reaction ID" value="UER00158"/>
</dbReference>
<evidence type="ECO:0000259" key="9">
    <source>
        <dbReference type="PROSITE" id="PS51330"/>
    </source>
</evidence>
<dbReference type="CDD" id="cd00209">
    <property type="entry name" value="DHFR"/>
    <property type="match status" value="1"/>
</dbReference>
<dbReference type="InterPro" id="IPR001796">
    <property type="entry name" value="DHFR_dom"/>
</dbReference>
<dbReference type="GO" id="GO:0046655">
    <property type="term" value="P:folic acid metabolic process"/>
    <property type="evidence" value="ECO:0007669"/>
    <property type="project" value="TreeGrafter"/>
</dbReference>
<keyword evidence="4" id="KW-0554">One-carbon metabolism</keyword>
<sequence>MTHGGGQGPGAGGQGNATATQATDALPWPLASGPRPRVSLIAALDRHNAIGRDNDLPWRLPDDLKRFKALTLGKPVLMGRKTAQSLGRALPGRLNLVLTRGGQVPFEDMVAVDSLDAALRQASGQGAEELCVIGGGQVYALALPLADVLYLTHVDTEVQGAEAFFPRFDPAQWRVTARQPHAADDRHALAFEFVDYVRQA</sequence>
<evidence type="ECO:0000256" key="3">
    <source>
        <dbReference type="ARBA" id="ARBA00012856"/>
    </source>
</evidence>
<dbReference type="PIRSF" id="PIRSF000194">
    <property type="entry name" value="DHFR"/>
    <property type="match status" value="1"/>
</dbReference>
<dbReference type="EC" id="1.5.1.3" evidence="3"/>
<comment type="function">
    <text evidence="7">Key enzyme in folate metabolism. Catalyzes an essential reaction for de novo glycine and purine synthesis, and for DNA precursor synthesis.</text>
</comment>
<dbReference type="GO" id="GO:0006730">
    <property type="term" value="P:one-carbon metabolic process"/>
    <property type="evidence" value="ECO:0007669"/>
    <property type="project" value="UniProtKB-KW"/>
</dbReference>
<evidence type="ECO:0000256" key="4">
    <source>
        <dbReference type="ARBA" id="ARBA00022563"/>
    </source>
</evidence>
<dbReference type="PRINTS" id="PR00070">
    <property type="entry name" value="DHFR"/>
</dbReference>
<dbReference type="InterPro" id="IPR012259">
    <property type="entry name" value="DHFR"/>
</dbReference>
<evidence type="ECO:0000256" key="8">
    <source>
        <dbReference type="RuleBase" id="RU004474"/>
    </source>
</evidence>
<comment type="caution">
    <text evidence="10">The sequence shown here is derived from an EMBL/GenBank/DDBJ whole genome shotgun (WGS) entry which is preliminary data.</text>
</comment>
<dbReference type="InterPro" id="IPR024072">
    <property type="entry name" value="DHFR-like_dom_sf"/>
</dbReference>
<name>A0A4Q8M3M4_9GAMM</name>
<organism evidence="10 11">
    <name type="scientific">Pseudoxanthomonas winnipegensis</name>
    <dbReference type="NCBI Taxonomy" id="2480810"/>
    <lineage>
        <taxon>Bacteria</taxon>
        <taxon>Pseudomonadati</taxon>
        <taxon>Pseudomonadota</taxon>
        <taxon>Gammaproteobacteria</taxon>
        <taxon>Lysobacterales</taxon>
        <taxon>Lysobacteraceae</taxon>
        <taxon>Pseudoxanthomonas</taxon>
    </lineage>
</organism>
<dbReference type="Proteomes" id="UP000294164">
    <property type="component" value="Unassembled WGS sequence"/>
</dbReference>
<dbReference type="PROSITE" id="PS51330">
    <property type="entry name" value="DHFR_2"/>
    <property type="match status" value="1"/>
</dbReference>
<dbReference type="Gene3D" id="3.40.430.10">
    <property type="entry name" value="Dihydrofolate Reductase, subunit A"/>
    <property type="match status" value="1"/>
</dbReference>
<evidence type="ECO:0000256" key="1">
    <source>
        <dbReference type="ARBA" id="ARBA00004903"/>
    </source>
</evidence>
<dbReference type="InterPro" id="IPR017925">
    <property type="entry name" value="DHFR_CS"/>
</dbReference>
<comment type="pathway">
    <text evidence="1">Cofactor biosynthesis; tetrahydrofolate biosynthesis; 5,6,7,8-tetrahydrofolate from 7,8-dihydrofolate: step 1/1.</text>
</comment>
<evidence type="ECO:0000256" key="7">
    <source>
        <dbReference type="ARBA" id="ARBA00025067"/>
    </source>
</evidence>
<dbReference type="SUPFAM" id="SSF53597">
    <property type="entry name" value="Dihydrofolate reductase-like"/>
    <property type="match status" value="1"/>
</dbReference>
<dbReference type="EMBL" id="SHMG01000005">
    <property type="protein sequence ID" value="TAA42345.1"/>
    <property type="molecule type" value="Genomic_DNA"/>
</dbReference>
<accession>A0A4Q8M3M4</accession>
<dbReference type="OrthoDB" id="9804315at2"/>
<gene>
    <name evidence="10" type="ORF">EA655_09900</name>
</gene>
<dbReference type="GO" id="GO:0070401">
    <property type="term" value="F:NADP+ binding"/>
    <property type="evidence" value="ECO:0007669"/>
    <property type="project" value="UniProtKB-ARBA"/>
</dbReference>
<feature type="domain" description="DHFR" evidence="9">
    <location>
        <begin position="37"/>
        <end position="198"/>
    </location>
</feature>
<evidence type="ECO:0000313" key="11">
    <source>
        <dbReference type="Proteomes" id="UP000294164"/>
    </source>
</evidence>
<dbReference type="RefSeq" id="WP_130534361.1">
    <property type="nucleotide sequence ID" value="NZ_SHMG01000005.1"/>
</dbReference>